<evidence type="ECO:0000313" key="1">
    <source>
        <dbReference type="EMBL" id="GFS85879.1"/>
    </source>
</evidence>
<evidence type="ECO:0000313" key="2">
    <source>
        <dbReference type="Proteomes" id="UP000887013"/>
    </source>
</evidence>
<comment type="caution">
    <text evidence="1">The sequence shown here is derived from an EMBL/GenBank/DDBJ whole genome shotgun (WGS) entry which is preliminary data.</text>
</comment>
<reference evidence="1" key="1">
    <citation type="submission" date="2020-08" db="EMBL/GenBank/DDBJ databases">
        <title>Multicomponent nature underlies the extraordinary mechanical properties of spider dragline silk.</title>
        <authorList>
            <person name="Kono N."/>
            <person name="Nakamura H."/>
            <person name="Mori M."/>
            <person name="Yoshida Y."/>
            <person name="Ohtoshi R."/>
            <person name="Malay A.D."/>
            <person name="Moran D.A.P."/>
            <person name="Tomita M."/>
            <person name="Numata K."/>
            <person name="Arakawa K."/>
        </authorList>
    </citation>
    <scope>NUCLEOTIDE SEQUENCE</scope>
</reference>
<accession>A0A8X6T977</accession>
<dbReference type="EMBL" id="BMAW01098640">
    <property type="protein sequence ID" value="GFS85879.1"/>
    <property type="molecule type" value="Genomic_DNA"/>
</dbReference>
<dbReference type="Proteomes" id="UP000887013">
    <property type="component" value="Unassembled WGS sequence"/>
</dbReference>
<dbReference type="AlphaFoldDB" id="A0A8X6T977"/>
<gene>
    <name evidence="1" type="ORF">NPIL_346711</name>
</gene>
<sequence>MLRYLRDVTEHVIGLVLLELVLVSLVFLEKWSKDKLGSETPTNGYFKQVLWICEEDTGTFTSSNSTVNCVYRSFEIKMYLVKSEDLPLPVVCNFHLGNKTECKRQVTVSIGNKLGLIVDYFIRKKCTDFLSIIAISTSEMTSALIDFHSLLR</sequence>
<proteinExistence type="predicted"/>
<name>A0A8X6T977_NEPPI</name>
<protein>
    <submittedName>
        <fullName evidence="1">Uncharacterized protein</fullName>
    </submittedName>
</protein>
<keyword evidence="2" id="KW-1185">Reference proteome</keyword>
<organism evidence="1 2">
    <name type="scientific">Nephila pilipes</name>
    <name type="common">Giant wood spider</name>
    <name type="synonym">Nephila maculata</name>
    <dbReference type="NCBI Taxonomy" id="299642"/>
    <lineage>
        <taxon>Eukaryota</taxon>
        <taxon>Metazoa</taxon>
        <taxon>Ecdysozoa</taxon>
        <taxon>Arthropoda</taxon>
        <taxon>Chelicerata</taxon>
        <taxon>Arachnida</taxon>
        <taxon>Araneae</taxon>
        <taxon>Araneomorphae</taxon>
        <taxon>Entelegynae</taxon>
        <taxon>Araneoidea</taxon>
        <taxon>Nephilidae</taxon>
        <taxon>Nephila</taxon>
    </lineage>
</organism>